<proteinExistence type="predicted"/>
<dbReference type="OrthoDB" id="8481666at2"/>
<dbReference type="EMBL" id="CP046052">
    <property type="protein sequence ID" value="QGM47931.1"/>
    <property type="molecule type" value="Genomic_DNA"/>
</dbReference>
<dbReference type="KEGG" id="mhey:H2LOC_003140"/>
<evidence type="ECO:0000256" key="2">
    <source>
        <dbReference type="SAM" id="SignalP"/>
    </source>
</evidence>
<keyword evidence="2" id="KW-0732">Signal</keyword>
<accession>A0A6B8KL78</accession>
<feature type="region of interest" description="Disordered" evidence="1">
    <location>
        <begin position="25"/>
        <end position="76"/>
    </location>
</feature>
<evidence type="ECO:0000313" key="4">
    <source>
        <dbReference type="Proteomes" id="UP000309061"/>
    </source>
</evidence>
<evidence type="ECO:0000256" key="1">
    <source>
        <dbReference type="SAM" id="MobiDB-lite"/>
    </source>
</evidence>
<dbReference type="Proteomes" id="UP000309061">
    <property type="component" value="Chromosome"/>
</dbReference>
<dbReference type="NCBIfam" id="TIGR02301">
    <property type="entry name" value="TIGR02301 family protein"/>
    <property type="match status" value="1"/>
</dbReference>
<feature type="chain" id="PRO_5025636373" evidence="2">
    <location>
        <begin position="30"/>
        <end position="170"/>
    </location>
</feature>
<dbReference type="AlphaFoldDB" id="A0A6B8KL78"/>
<sequence length="170" mass="18335">MSGRARRLRLLCSLAIVAGLVPSSPDALAATPARAKTHGASPQKGHKAAKPAPKPEQKAPEPAAQTEPPPAPYDPQLVRLSEVLGGLSFLRDLCGDGDGEDFRSKMSQLRDSAAPAGVRRQKLTAAFNRGFRGYELTYRSCTPNARLVIARYLEEAERLSQDVVTRYGNP</sequence>
<evidence type="ECO:0000313" key="3">
    <source>
        <dbReference type="EMBL" id="QGM47931.1"/>
    </source>
</evidence>
<dbReference type="InterPro" id="IPR012645">
    <property type="entry name" value="CHP02301"/>
</dbReference>
<feature type="signal peptide" evidence="2">
    <location>
        <begin position="1"/>
        <end position="29"/>
    </location>
</feature>
<protein>
    <submittedName>
        <fullName evidence="3">TIGR02301 family protein</fullName>
    </submittedName>
</protein>
<gene>
    <name evidence="3" type="ORF">H2LOC_003140</name>
</gene>
<keyword evidence="4" id="KW-1185">Reference proteome</keyword>
<reference evidence="3 4" key="1">
    <citation type="submission" date="2019-11" db="EMBL/GenBank/DDBJ databases">
        <title>The genome sequence of Methylocystis heyeri.</title>
        <authorList>
            <person name="Oshkin I.Y."/>
            <person name="Miroshnikov K."/>
            <person name="Dedysh S.N."/>
        </authorList>
    </citation>
    <scope>NUCLEOTIDE SEQUENCE [LARGE SCALE GENOMIC DNA]</scope>
    <source>
        <strain evidence="3 4">H2</strain>
    </source>
</reference>
<dbReference type="Pfam" id="PF09539">
    <property type="entry name" value="DUF2385"/>
    <property type="match status" value="1"/>
</dbReference>
<organism evidence="3 4">
    <name type="scientific">Methylocystis heyeri</name>
    <dbReference type="NCBI Taxonomy" id="391905"/>
    <lineage>
        <taxon>Bacteria</taxon>
        <taxon>Pseudomonadati</taxon>
        <taxon>Pseudomonadota</taxon>
        <taxon>Alphaproteobacteria</taxon>
        <taxon>Hyphomicrobiales</taxon>
        <taxon>Methylocystaceae</taxon>
        <taxon>Methylocystis</taxon>
    </lineage>
</organism>
<name>A0A6B8KL78_9HYPH</name>